<name>A0A8C5MMZ9_9ANUR</name>
<evidence type="ECO:0000256" key="1">
    <source>
        <dbReference type="SAM" id="SignalP"/>
    </source>
</evidence>
<proteinExistence type="predicted"/>
<dbReference type="Proteomes" id="UP000694569">
    <property type="component" value="Unplaced"/>
</dbReference>
<keyword evidence="4" id="KW-1185">Reference proteome</keyword>
<dbReference type="InterPro" id="IPR036179">
    <property type="entry name" value="Ig-like_dom_sf"/>
</dbReference>
<sequence>IAAVLTKLSAILCFIKGVYAGSSLVVEQPQVIRHEAGESVTFNCSFVMSGSSFSVSWSLGCENGMSMDNNPCYRNRVAFQNLNRQMVISNLTELDSETYCCRVEAPGGMKGKGNGTRLEVSPKQCNPGINPDHVHKKPVYKNQCRRHGQNLFTPVTGRLSLYIKQCFWLIYIML</sequence>
<keyword evidence="1" id="KW-0732">Signal</keyword>
<reference evidence="3" key="2">
    <citation type="submission" date="2025-09" db="UniProtKB">
        <authorList>
            <consortium name="Ensembl"/>
        </authorList>
    </citation>
    <scope>IDENTIFICATION</scope>
</reference>
<dbReference type="AlphaFoldDB" id="A0A8C5MMZ9"/>
<dbReference type="InterPro" id="IPR013783">
    <property type="entry name" value="Ig-like_fold"/>
</dbReference>
<dbReference type="Pfam" id="PF07686">
    <property type="entry name" value="V-set"/>
    <property type="match status" value="1"/>
</dbReference>
<protein>
    <recommendedName>
        <fullName evidence="2">Ig-like domain-containing protein</fullName>
    </recommendedName>
</protein>
<dbReference type="SUPFAM" id="SSF48726">
    <property type="entry name" value="Immunoglobulin"/>
    <property type="match status" value="1"/>
</dbReference>
<accession>A0A8C5MMZ9</accession>
<dbReference type="InterPro" id="IPR007110">
    <property type="entry name" value="Ig-like_dom"/>
</dbReference>
<dbReference type="Ensembl" id="ENSLLET00000015952.1">
    <property type="protein sequence ID" value="ENSLLEP00000015366.1"/>
    <property type="gene ID" value="ENSLLEG00000009783.1"/>
</dbReference>
<organism evidence="3 4">
    <name type="scientific">Leptobrachium leishanense</name>
    <name type="common">Leishan spiny toad</name>
    <dbReference type="NCBI Taxonomy" id="445787"/>
    <lineage>
        <taxon>Eukaryota</taxon>
        <taxon>Metazoa</taxon>
        <taxon>Chordata</taxon>
        <taxon>Craniata</taxon>
        <taxon>Vertebrata</taxon>
        <taxon>Euteleostomi</taxon>
        <taxon>Amphibia</taxon>
        <taxon>Batrachia</taxon>
        <taxon>Anura</taxon>
        <taxon>Pelobatoidea</taxon>
        <taxon>Megophryidae</taxon>
        <taxon>Leptobrachium</taxon>
    </lineage>
</organism>
<feature type="signal peptide" evidence="1">
    <location>
        <begin position="1"/>
        <end position="20"/>
    </location>
</feature>
<evidence type="ECO:0000313" key="4">
    <source>
        <dbReference type="Proteomes" id="UP000694569"/>
    </source>
</evidence>
<evidence type="ECO:0000313" key="3">
    <source>
        <dbReference type="Ensembl" id="ENSLLEP00000015366.1"/>
    </source>
</evidence>
<feature type="domain" description="Ig-like" evidence="2">
    <location>
        <begin position="37"/>
        <end position="121"/>
    </location>
</feature>
<evidence type="ECO:0000259" key="2">
    <source>
        <dbReference type="PROSITE" id="PS50835"/>
    </source>
</evidence>
<dbReference type="GeneTree" id="ENSGT01010000230144"/>
<dbReference type="InterPro" id="IPR013106">
    <property type="entry name" value="Ig_V-set"/>
</dbReference>
<dbReference type="Gene3D" id="2.60.40.10">
    <property type="entry name" value="Immunoglobulins"/>
    <property type="match status" value="1"/>
</dbReference>
<reference evidence="3" key="1">
    <citation type="submission" date="2025-08" db="UniProtKB">
        <authorList>
            <consortium name="Ensembl"/>
        </authorList>
    </citation>
    <scope>IDENTIFICATION</scope>
</reference>
<dbReference type="SMART" id="SM00409">
    <property type="entry name" value="IG"/>
    <property type="match status" value="1"/>
</dbReference>
<dbReference type="PROSITE" id="PS50835">
    <property type="entry name" value="IG_LIKE"/>
    <property type="match status" value="1"/>
</dbReference>
<feature type="chain" id="PRO_5034829223" description="Ig-like domain-containing protein" evidence="1">
    <location>
        <begin position="21"/>
        <end position="174"/>
    </location>
</feature>
<dbReference type="OrthoDB" id="7225082at2759"/>
<dbReference type="InterPro" id="IPR003599">
    <property type="entry name" value="Ig_sub"/>
</dbReference>